<reference evidence="3" key="1">
    <citation type="submission" date="2016-10" db="EMBL/GenBank/DDBJ databases">
        <authorList>
            <person name="Varghese N."/>
            <person name="Submissions S."/>
        </authorList>
    </citation>
    <scope>NUCLEOTIDE SEQUENCE [LARGE SCALE GENOMIC DNA]</scope>
    <source>
        <strain evidence="3">CGMCC 4.578</strain>
    </source>
</reference>
<feature type="compositionally biased region" description="Pro residues" evidence="1">
    <location>
        <begin position="37"/>
        <end position="49"/>
    </location>
</feature>
<name>A0A1H9FZE7_9PSEU</name>
<gene>
    <name evidence="2" type="ORF">SAMN05216195_102411</name>
</gene>
<dbReference type="AlphaFoldDB" id="A0A1H9FZE7"/>
<sequence>MSSPPDPDLTDIDFSDFGEDTVRGHAVASHAQLPPTADAPPPPPPPAKP</sequence>
<dbReference type="EMBL" id="FOFT01000002">
    <property type="protein sequence ID" value="SEQ43280.1"/>
    <property type="molecule type" value="Genomic_DNA"/>
</dbReference>
<proteinExistence type="predicted"/>
<feature type="compositionally biased region" description="Acidic residues" evidence="1">
    <location>
        <begin position="8"/>
        <end position="19"/>
    </location>
</feature>
<dbReference type="Proteomes" id="UP000199028">
    <property type="component" value="Unassembled WGS sequence"/>
</dbReference>
<accession>A0A1H9FZE7</accession>
<organism evidence="2 3">
    <name type="scientific">Lentzea flaviverrucosa</name>
    <dbReference type="NCBI Taxonomy" id="200379"/>
    <lineage>
        <taxon>Bacteria</taxon>
        <taxon>Bacillati</taxon>
        <taxon>Actinomycetota</taxon>
        <taxon>Actinomycetes</taxon>
        <taxon>Pseudonocardiales</taxon>
        <taxon>Pseudonocardiaceae</taxon>
        <taxon>Lentzea</taxon>
    </lineage>
</organism>
<evidence type="ECO:0000313" key="3">
    <source>
        <dbReference type="Proteomes" id="UP000199028"/>
    </source>
</evidence>
<evidence type="ECO:0000313" key="2">
    <source>
        <dbReference type="EMBL" id="SEQ43280.1"/>
    </source>
</evidence>
<feature type="region of interest" description="Disordered" evidence="1">
    <location>
        <begin position="1"/>
        <end position="49"/>
    </location>
</feature>
<keyword evidence="3" id="KW-1185">Reference proteome</keyword>
<protein>
    <submittedName>
        <fullName evidence="2">Uncharacterized protein</fullName>
    </submittedName>
</protein>
<evidence type="ECO:0000256" key="1">
    <source>
        <dbReference type="SAM" id="MobiDB-lite"/>
    </source>
</evidence>